<protein>
    <recommendedName>
        <fullName evidence="3">DUF4283 domain-containing protein</fullName>
    </recommendedName>
</protein>
<keyword evidence="2" id="KW-1185">Reference proteome</keyword>
<dbReference type="AlphaFoldDB" id="A0AAV6Y1I9"/>
<gene>
    <name evidence="1" type="ORF">BUALT_Bualt02G0040100</name>
</gene>
<dbReference type="PANTHER" id="PTHR31286">
    <property type="entry name" value="GLYCINE-RICH CELL WALL STRUCTURAL PROTEIN 1.8-LIKE"/>
    <property type="match status" value="1"/>
</dbReference>
<dbReference type="PANTHER" id="PTHR31286:SF179">
    <property type="entry name" value="RNASE H TYPE-1 DOMAIN-CONTAINING PROTEIN"/>
    <property type="match status" value="1"/>
</dbReference>
<evidence type="ECO:0008006" key="3">
    <source>
        <dbReference type="Google" id="ProtNLM"/>
    </source>
</evidence>
<proteinExistence type="predicted"/>
<organism evidence="1 2">
    <name type="scientific">Buddleja alternifolia</name>
    <dbReference type="NCBI Taxonomy" id="168488"/>
    <lineage>
        <taxon>Eukaryota</taxon>
        <taxon>Viridiplantae</taxon>
        <taxon>Streptophyta</taxon>
        <taxon>Embryophyta</taxon>
        <taxon>Tracheophyta</taxon>
        <taxon>Spermatophyta</taxon>
        <taxon>Magnoliopsida</taxon>
        <taxon>eudicotyledons</taxon>
        <taxon>Gunneridae</taxon>
        <taxon>Pentapetalae</taxon>
        <taxon>asterids</taxon>
        <taxon>lamiids</taxon>
        <taxon>Lamiales</taxon>
        <taxon>Scrophulariaceae</taxon>
        <taxon>Buddlejeae</taxon>
        <taxon>Buddleja</taxon>
    </lineage>
</organism>
<dbReference type="InterPro" id="IPR040256">
    <property type="entry name" value="At4g02000-like"/>
</dbReference>
<comment type="caution">
    <text evidence="1">The sequence shown here is derived from an EMBL/GenBank/DDBJ whole genome shotgun (WGS) entry which is preliminary data.</text>
</comment>
<evidence type="ECO:0000313" key="1">
    <source>
        <dbReference type="EMBL" id="KAG8387620.1"/>
    </source>
</evidence>
<accession>A0AAV6Y1I9</accession>
<sequence length="203" mass="23560">MNISTPADPPRPVVDIDPAKISYAETLKRNPIPQELADRAAKKAFIHGVDSKLLEHQRRLMGKKRFSYQKKKMNSWLLLFNSRWLFDPNDYARVWMKQTWYFDGFPMKVMKWTADFDPSEESPIMPVWIKVFGLKPHWFHRQFLFHVASLVGKPLKLDEATIEISNPATARICVEVNVLEKLVNDIPIKIGSKICLLNVNQIA</sequence>
<dbReference type="Proteomes" id="UP000826271">
    <property type="component" value="Unassembled WGS sequence"/>
</dbReference>
<evidence type="ECO:0000313" key="2">
    <source>
        <dbReference type="Proteomes" id="UP000826271"/>
    </source>
</evidence>
<name>A0AAV6Y1I9_9LAMI</name>
<reference evidence="1" key="1">
    <citation type="submission" date="2019-10" db="EMBL/GenBank/DDBJ databases">
        <authorList>
            <person name="Zhang R."/>
            <person name="Pan Y."/>
            <person name="Wang J."/>
            <person name="Ma R."/>
            <person name="Yu S."/>
        </authorList>
    </citation>
    <scope>NUCLEOTIDE SEQUENCE</scope>
    <source>
        <strain evidence="1">LA-IB0</strain>
        <tissue evidence="1">Leaf</tissue>
    </source>
</reference>
<dbReference type="EMBL" id="WHWC01000002">
    <property type="protein sequence ID" value="KAG8387620.1"/>
    <property type="molecule type" value="Genomic_DNA"/>
</dbReference>